<evidence type="ECO:0000256" key="4">
    <source>
        <dbReference type="ARBA" id="ARBA00023136"/>
    </source>
</evidence>
<comment type="caution">
    <text evidence="5">The sequence shown here is derived from an EMBL/GenBank/DDBJ whole genome shotgun (WGS) entry which is preliminary data.</text>
</comment>
<organism evidence="5">
    <name type="scientific">mine drainage metagenome</name>
    <dbReference type="NCBI Taxonomy" id="410659"/>
    <lineage>
        <taxon>unclassified sequences</taxon>
        <taxon>metagenomes</taxon>
        <taxon>ecological metagenomes</taxon>
    </lineage>
</organism>
<evidence type="ECO:0000256" key="3">
    <source>
        <dbReference type="ARBA" id="ARBA00022989"/>
    </source>
</evidence>
<accession>T0YST3</accession>
<proteinExistence type="predicted"/>
<evidence type="ECO:0000313" key="5">
    <source>
        <dbReference type="EMBL" id="EQD38601.1"/>
    </source>
</evidence>
<feature type="non-terminal residue" evidence="5">
    <location>
        <position position="125"/>
    </location>
</feature>
<dbReference type="EMBL" id="AUZX01012630">
    <property type="protein sequence ID" value="EQD38601.1"/>
    <property type="molecule type" value="Genomic_DNA"/>
</dbReference>
<evidence type="ECO:0000256" key="1">
    <source>
        <dbReference type="ARBA" id="ARBA00022475"/>
    </source>
</evidence>
<keyword evidence="2" id="KW-0812">Transmembrane</keyword>
<dbReference type="InterPro" id="IPR005372">
    <property type="entry name" value="UPF0182"/>
</dbReference>
<dbReference type="PANTHER" id="PTHR39344">
    <property type="entry name" value="UPF0182 PROTEIN SLL1060"/>
    <property type="match status" value="1"/>
</dbReference>
<sequence length="125" mass="14548">MIHNPVRVIVDPQSGIPTFYVTDPSDPMIATYRAIFPDLYKPMEMMGGDLESHLRLPPGIFSILAKVYESYHMTDPHTFFNREDLWDLPTRNDQSMSPYYTVMRLPGSTKEEYVLMLPYTPSQRQ</sequence>
<reference evidence="5" key="1">
    <citation type="submission" date="2013-08" db="EMBL/GenBank/DDBJ databases">
        <authorList>
            <person name="Mendez C."/>
            <person name="Richter M."/>
            <person name="Ferrer M."/>
            <person name="Sanchez J."/>
        </authorList>
    </citation>
    <scope>NUCLEOTIDE SEQUENCE</scope>
</reference>
<keyword evidence="4" id="KW-0472">Membrane</keyword>
<dbReference type="GO" id="GO:0005576">
    <property type="term" value="C:extracellular region"/>
    <property type="evidence" value="ECO:0007669"/>
    <property type="project" value="TreeGrafter"/>
</dbReference>
<keyword evidence="3" id="KW-1133">Transmembrane helix</keyword>
<keyword evidence="1" id="KW-1003">Cell membrane</keyword>
<dbReference type="AlphaFoldDB" id="T0YST3"/>
<gene>
    <name evidence="5" type="ORF">B1A_17183</name>
</gene>
<protein>
    <submittedName>
        <fullName evidence="5">Protein belonging to Uncharacterized protein family UPF0182</fullName>
    </submittedName>
</protein>
<evidence type="ECO:0000256" key="2">
    <source>
        <dbReference type="ARBA" id="ARBA00022692"/>
    </source>
</evidence>
<name>T0YST3_9ZZZZ</name>
<reference evidence="5" key="2">
    <citation type="journal article" date="2014" name="ISME J.">
        <title>Microbial stratification in low pH oxic and suboxic macroscopic growths along an acid mine drainage.</title>
        <authorList>
            <person name="Mendez-Garcia C."/>
            <person name="Mesa V."/>
            <person name="Sprenger R.R."/>
            <person name="Richter M."/>
            <person name="Diez M.S."/>
            <person name="Solano J."/>
            <person name="Bargiela R."/>
            <person name="Golyshina O.V."/>
            <person name="Manteca A."/>
            <person name="Ramos J.L."/>
            <person name="Gallego J.R."/>
            <person name="Llorente I."/>
            <person name="Martins Dos Santos V.A."/>
            <person name="Jensen O.N."/>
            <person name="Pelaez A.I."/>
            <person name="Sanchez J."/>
            <person name="Ferrer M."/>
        </authorList>
    </citation>
    <scope>NUCLEOTIDE SEQUENCE</scope>
</reference>
<dbReference type="GO" id="GO:0016020">
    <property type="term" value="C:membrane"/>
    <property type="evidence" value="ECO:0007669"/>
    <property type="project" value="InterPro"/>
</dbReference>
<dbReference type="Pfam" id="PF03699">
    <property type="entry name" value="UPF0182"/>
    <property type="match status" value="1"/>
</dbReference>
<dbReference type="PANTHER" id="PTHR39344:SF1">
    <property type="entry name" value="UPF0182 PROTEIN SLL1060"/>
    <property type="match status" value="1"/>
</dbReference>